<evidence type="ECO:0000256" key="7">
    <source>
        <dbReference type="ARBA" id="ARBA00023308"/>
    </source>
</evidence>
<dbReference type="SUPFAM" id="SSF53067">
    <property type="entry name" value="Actin-like ATPase domain"/>
    <property type="match status" value="2"/>
</dbReference>
<evidence type="ECO:0000313" key="12">
    <source>
        <dbReference type="Proteomes" id="UP001496674"/>
    </source>
</evidence>
<evidence type="ECO:0000256" key="1">
    <source>
        <dbReference type="ARBA" id="ARBA00009156"/>
    </source>
</evidence>
<accession>A0ABM8IDU3</accession>
<keyword evidence="5" id="KW-0067">ATP-binding</keyword>
<organism evidence="11 12">
    <name type="scientific">Bacteroides sedimenti</name>
    <dbReference type="NCBI Taxonomy" id="2136147"/>
    <lineage>
        <taxon>Bacteria</taxon>
        <taxon>Pseudomonadati</taxon>
        <taxon>Bacteroidota</taxon>
        <taxon>Bacteroidia</taxon>
        <taxon>Bacteroidales</taxon>
        <taxon>Bacteroidaceae</taxon>
        <taxon>Bacteroides</taxon>
    </lineage>
</organism>
<proteinExistence type="inferred from homology"/>
<dbReference type="EC" id="2.7.1.5" evidence="8"/>
<evidence type="ECO:0000256" key="3">
    <source>
        <dbReference type="ARBA" id="ARBA00022741"/>
    </source>
</evidence>
<dbReference type="PANTHER" id="PTHR10196:SF93">
    <property type="entry name" value="L-RHAMNULOKINASE"/>
    <property type="match status" value="1"/>
</dbReference>
<keyword evidence="3" id="KW-0547">Nucleotide-binding</keyword>
<evidence type="ECO:0000256" key="2">
    <source>
        <dbReference type="ARBA" id="ARBA00022679"/>
    </source>
</evidence>
<keyword evidence="4" id="KW-0418">Kinase</keyword>
<protein>
    <recommendedName>
        <fullName evidence="8">Rhamnulokinase</fullName>
        <ecNumber evidence="8">2.7.1.5</ecNumber>
    </recommendedName>
</protein>
<dbReference type="CDD" id="cd07771">
    <property type="entry name" value="ASKHA_NBD_FGGY_RhaB-like"/>
    <property type="match status" value="1"/>
</dbReference>
<dbReference type="Gene3D" id="3.30.420.40">
    <property type="match status" value="2"/>
</dbReference>
<dbReference type="InterPro" id="IPR013449">
    <property type="entry name" value="Rhamnulokinase"/>
</dbReference>
<feature type="domain" description="Carbohydrate kinase FGGY N-terminal" evidence="9">
    <location>
        <begin position="8"/>
        <end position="245"/>
    </location>
</feature>
<dbReference type="PIRSF" id="PIRSF000538">
    <property type="entry name" value="GlpK"/>
    <property type="match status" value="1"/>
</dbReference>
<dbReference type="EMBL" id="AP028055">
    <property type="protein sequence ID" value="BEG99801.1"/>
    <property type="molecule type" value="Genomic_DNA"/>
</dbReference>
<evidence type="ECO:0000256" key="6">
    <source>
        <dbReference type="ARBA" id="ARBA00023157"/>
    </source>
</evidence>
<keyword evidence="6" id="KW-1015">Disulfide bond</keyword>
<dbReference type="Proteomes" id="UP001496674">
    <property type="component" value="Chromosome"/>
</dbReference>
<keyword evidence="7" id="KW-0684">Rhamnose metabolism</keyword>
<keyword evidence="12" id="KW-1185">Reference proteome</keyword>
<name>A0ABM8IDU3_9BACE</name>
<dbReference type="PANTHER" id="PTHR10196">
    <property type="entry name" value="SUGAR KINASE"/>
    <property type="match status" value="1"/>
</dbReference>
<dbReference type="InterPro" id="IPR000577">
    <property type="entry name" value="Carb_kinase_FGGY"/>
</dbReference>
<feature type="domain" description="Carbohydrate kinase FGGY C-terminal" evidence="10">
    <location>
        <begin position="256"/>
        <end position="447"/>
    </location>
</feature>
<dbReference type="InterPro" id="IPR018484">
    <property type="entry name" value="FGGY_N"/>
</dbReference>
<keyword evidence="2" id="KW-0808">Transferase</keyword>
<evidence type="ECO:0000256" key="5">
    <source>
        <dbReference type="ARBA" id="ARBA00022840"/>
    </source>
</evidence>
<evidence type="ECO:0000259" key="10">
    <source>
        <dbReference type="Pfam" id="PF02782"/>
    </source>
</evidence>
<gene>
    <name evidence="11" type="primary">rhaB</name>
    <name evidence="11" type="ORF">BSYN_20660</name>
</gene>
<dbReference type="Pfam" id="PF02782">
    <property type="entry name" value="FGGY_C"/>
    <property type="match status" value="1"/>
</dbReference>
<comment type="similarity">
    <text evidence="1">Belongs to the FGGY kinase family.</text>
</comment>
<evidence type="ECO:0000256" key="4">
    <source>
        <dbReference type="ARBA" id="ARBA00022777"/>
    </source>
</evidence>
<dbReference type="InterPro" id="IPR043129">
    <property type="entry name" value="ATPase_NBD"/>
</dbReference>
<evidence type="ECO:0000313" key="11">
    <source>
        <dbReference type="EMBL" id="BEG99801.1"/>
    </source>
</evidence>
<reference evidence="11 12" key="1">
    <citation type="submission" date="2023-04" db="EMBL/GenBank/DDBJ databases">
        <title>Draft genome sequence of acteroides sedimenti strain YN3PY1.</title>
        <authorList>
            <person name="Yoshida N."/>
        </authorList>
    </citation>
    <scope>NUCLEOTIDE SEQUENCE [LARGE SCALE GENOMIC DNA]</scope>
    <source>
        <strain evidence="11 12">YN3PY1</strain>
    </source>
</reference>
<dbReference type="NCBIfam" id="TIGR02627">
    <property type="entry name" value="rhamnulo_kin"/>
    <property type="match status" value="1"/>
</dbReference>
<dbReference type="Pfam" id="PF00370">
    <property type="entry name" value="FGGY_N"/>
    <property type="match status" value="1"/>
</dbReference>
<dbReference type="RefSeq" id="WP_353330617.1">
    <property type="nucleotide sequence ID" value="NZ_AP028055.1"/>
</dbReference>
<dbReference type="InterPro" id="IPR018485">
    <property type="entry name" value="FGGY_C"/>
</dbReference>
<sequence length="492" mass="54703">MKNTSFFAVDLGATSGRTILGMVKEGSIELRELTRFQNNLIEVNGHFYWDIYALYHEIINGLNQVSKEKIPIASIGVDTWGVDFVCVGKDGEILRNPYSYRDPHTIGLPEELFKRIPREDIYQMTGIQIMNFNSLYQLAAMKKNSSSVLPVTDKILFTPDALSYMLTGEIVTEYTIASTSQLINPIKKEFEPVLLELLELPRKTFGKLVYPGTKVGILSKSVQMQTGLSSVPVIAVAGHDTASAVAAVPAPDKNFAYLSSGTWSLMGIELEQPFINEESFKMNFTNEGGVEGTTRFMKTICGMWLLERCRKEWAMVADYSYTDLIEAAMKAPAFRSLINPDASCFANPVSMIEAIKHYCKTTEQAVPETYGEITRCIFESLALIYRYTLENLKRVAPFSIERLHVIGGGSKNNLLNSFTANALGIKVVAGPSEATAIGNIMLQAKAAGVVSSIQQMREMICASIDVNVFEPVEKDIWDEGYVAFLKVFRENI</sequence>
<evidence type="ECO:0000259" key="9">
    <source>
        <dbReference type="Pfam" id="PF00370"/>
    </source>
</evidence>
<evidence type="ECO:0000256" key="8">
    <source>
        <dbReference type="NCBIfam" id="TIGR02627"/>
    </source>
</evidence>